<keyword evidence="4" id="KW-0560">Oxidoreductase</keyword>
<dbReference type="Gene3D" id="2.102.10.10">
    <property type="entry name" value="Rieske [2Fe-2S] iron-sulphur domain"/>
    <property type="match status" value="1"/>
</dbReference>
<dbReference type="Pfam" id="PF00355">
    <property type="entry name" value="Rieske"/>
    <property type="match status" value="1"/>
</dbReference>
<keyword evidence="6" id="KW-0411">Iron-sulfur</keyword>
<dbReference type="RefSeq" id="WP_190075838.1">
    <property type="nucleotide sequence ID" value="NZ_BNBM01000029.1"/>
</dbReference>
<evidence type="ECO:0000313" key="8">
    <source>
        <dbReference type="EMBL" id="MER7379300.1"/>
    </source>
</evidence>
<evidence type="ECO:0000256" key="5">
    <source>
        <dbReference type="ARBA" id="ARBA00023004"/>
    </source>
</evidence>
<dbReference type="InterPro" id="IPR017941">
    <property type="entry name" value="Rieske_2Fe-2S"/>
</dbReference>
<dbReference type="InterPro" id="IPR015879">
    <property type="entry name" value="Ring_hydroxy_dOase_asu_C_dom"/>
</dbReference>
<dbReference type="InterPro" id="IPR036922">
    <property type="entry name" value="Rieske_2Fe-2S_sf"/>
</dbReference>
<protein>
    <submittedName>
        <fullName evidence="8">SRPBCC family protein</fullName>
    </submittedName>
</protein>
<dbReference type="EMBL" id="JBEPFB010000031">
    <property type="protein sequence ID" value="MER7379300.1"/>
    <property type="molecule type" value="Genomic_DNA"/>
</dbReference>
<dbReference type="PANTHER" id="PTHR43756:SF5">
    <property type="entry name" value="CHOLINE MONOOXYGENASE, CHLOROPLASTIC"/>
    <property type="match status" value="1"/>
</dbReference>
<comment type="caution">
    <text evidence="8">The sequence shown here is derived from an EMBL/GenBank/DDBJ whole genome shotgun (WGS) entry which is preliminary data.</text>
</comment>
<evidence type="ECO:0000256" key="3">
    <source>
        <dbReference type="ARBA" id="ARBA00022723"/>
    </source>
</evidence>
<dbReference type="Gene3D" id="3.90.380.10">
    <property type="entry name" value="Naphthalene 1,2-dioxygenase Alpha Subunit, Chain A, domain 1"/>
    <property type="match status" value="2"/>
</dbReference>
<feature type="domain" description="Rieske" evidence="7">
    <location>
        <begin position="48"/>
        <end position="157"/>
    </location>
</feature>
<evidence type="ECO:0000256" key="1">
    <source>
        <dbReference type="ARBA" id="ARBA00001962"/>
    </source>
</evidence>
<evidence type="ECO:0000256" key="6">
    <source>
        <dbReference type="ARBA" id="ARBA00023014"/>
    </source>
</evidence>
<dbReference type="SUPFAM" id="SSF55961">
    <property type="entry name" value="Bet v1-like"/>
    <property type="match status" value="1"/>
</dbReference>
<dbReference type="CDD" id="cd03469">
    <property type="entry name" value="Rieske_RO_Alpha_N"/>
    <property type="match status" value="1"/>
</dbReference>
<name>A0ABV1Y6R0_9ACTN</name>
<keyword evidence="2" id="KW-0001">2Fe-2S</keyword>
<dbReference type="PRINTS" id="PR00090">
    <property type="entry name" value="RNGDIOXGNASE"/>
</dbReference>
<dbReference type="PANTHER" id="PTHR43756">
    <property type="entry name" value="CHOLINE MONOOXYGENASE, CHLOROPLASTIC"/>
    <property type="match status" value="1"/>
</dbReference>
<reference evidence="8 9" key="1">
    <citation type="submission" date="2024-06" db="EMBL/GenBank/DDBJ databases">
        <title>The Natural Products Discovery Center: Release of the First 8490 Sequenced Strains for Exploring Actinobacteria Biosynthetic Diversity.</title>
        <authorList>
            <person name="Kalkreuter E."/>
            <person name="Kautsar S.A."/>
            <person name="Yang D."/>
            <person name="Bader C.D."/>
            <person name="Teijaro C.N."/>
            <person name="Fluegel L."/>
            <person name="Davis C.M."/>
            <person name="Simpson J.R."/>
            <person name="Lauterbach L."/>
            <person name="Steele A.D."/>
            <person name="Gui C."/>
            <person name="Meng S."/>
            <person name="Li G."/>
            <person name="Viehrig K."/>
            <person name="Ye F."/>
            <person name="Su P."/>
            <person name="Kiefer A.F."/>
            <person name="Nichols A."/>
            <person name="Cepeda A.J."/>
            <person name="Yan W."/>
            <person name="Fan B."/>
            <person name="Jiang Y."/>
            <person name="Adhikari A."/>
            <person name="Zheng C.-J."/>
            <person name="Schuster L."/>
            <person name="Cowan T.M."/>
            <person name="Smanski M.J."/>
            <person name="Chevrette M.G."/>
            <person name="De Carvalho L.P.S."/>
            <person name="Shen B."/>
        </authorList>
    </citation>
    <scope>NUCLEOTIDE SEQUENCE [LARGE SCALE GENOMIC DNA]</scope>
    <source>
        <strain evidence="8 9">NPDC000155</strain>
    </source>
</reference>
<accession>A0ABV1Y6R0</accession>
<dbReference type="Proteomes" id="UP001486207">
    <property type="component" value="Unassembled WGS sequence"/>
</dbReference>
<dbReference type="CDD" id="cd00680">
    <property type="entry name" value="RHO_alpha_C"/>
    <property type="match status" value="1"/>
</dbReference>
<evidence type="ECO:0000256" key="2">
    <source>
        <dbReference type="ARBA" id="ARBA00022714"/>
    </source>
</evidence>
<sequence length="392" mass="43668">MTASAEALGIDIATIDAGRERNATLPAHWYYDPAIHEFELNEIWNHRWLLAGTLSAIPNPGDFIVANAGRVPVIVARGRDGEVKAYVNACPHRAYPLATESGKGAENGWTCFYHGWEFDLEGSLVKAPGTDVDPGFDPTSCELRRVALELWGEAIFVNADVDAPSLLEALPNLTSFAADQGLDPTFSDYEMFDSRTYNIGTNWKLFMDNFLECYHCPTVHEKSLYKGFDGSAGKWEYTTEGELFSTHFVPDPEARDQSYFYGSLQAFPGFLIIQHNHFGVLCQAIPTGPDAIKYECYFYRQNGSPDQDVKTKVDVWEETFDEDFVLMEVHQRSVRDSGFSGHGYVRETELLLIQFNNVLWAAYKNALGGSATGHDGIRKSISRTAAEGVSLP</sequence>
<dbReference type="Pfam" id="PF00848">
    <property type="entry name" value="Ring_hydroxyl_A"/>
    <property type="match status" value="1"/>
</dbReference>
<organism evidence="8 9">
    <name type="scientific">Streptomyces lanatus</name>
    <dbReference type="NCBI Taxonomy" id="66900"/>
    <lineage>
        <taxon>Bacteria</taxon>
        <taxon>Bacillati</taxon>
        <taxon>Actinomycetota</taxon>
        <taxon>Actinomycetes</taxon>
        <taxon>Kitasatosporales</taxon>
        <taxon>Streptomycetaceae</taxon>
        <taxon>Streptomyces</taxon>
    </lineage>
</organism>
<evidence type="ECO:0000259" key="7">
    <source>
        <dbReference type="PROSITE" id="PS51296"/>
    </source>
</evidence>
<dbReference type="InterPro" id="IPR001663">
    <property type="entry name" value="Rng_hydr_dOase-A"/>
</dbReference>
<keyword evidence="9" id="KW-1185">Reference proteome</keyword>
<proteinExistence type="predicted"/>
<dbReference type="PROSITE" id="PS51296">
    <property type="entry name" value="RIESKE"/>
    <property type="match status" value="1"/>
</dbReference>
<gene>
    <name evidence="8" type="ORF">ABT384_42630</name>
</gene>
<evidence type="ECO:0000313" key="9">
    <source>
        <dbReference type="Proteomes" id="UP001486207"/>
    </source>
</evidence>
<keyword evidence="3" id="KW-0479">Metal-binding</keyword>
<evidence type="ECO:0000256" key="4">
    <source>
        <dbReference type="ARBA" id="ARBA00023002"/>
    </source>
</evidence>
<dbReference type="SUPFAM" id="SSF50022">
    <property type="entry name" value="ISP domain"/>
    <property type="match status" value="1"/>
</dbReference>
<comment type="cofactor">
    <cofactor evidence="1">
        <name>Fe cation</name>
        <dbReference type="ChEBI" id="CHEBI:24875"/>
    </cofactor>
</comment>
<keyword evidence="5" id="KW-0408">Iron</keyword>